<dbReference type="Proteomes" id="UP000192276">
    <property type="component" value="Unassembled WGS sequence"/>
</dbReference>
<dbReference type="EMBL" id="LWBP01000167">
    <property type="protein sequence ID" value="OQP59841.1"/>
    <property type="molecule type" value="Genomic_DNA"/>
</dbReference>
<evidence type="ECO:0000313" key="1">
    <source>
        <dbReference type="EMBL" id="OQP59841.1"/>
    </source>
</evidence>
<protein>
    <submittedName>
        <fullName evidence="1">Uncharacterized protein</fullName>
    </submittedName>
</protein>
<organism evidence="1 2">
    <name type="scientific">Niastella populi</name>
    <dbReference type="NCBI Taxonomy" id="550983"/>
    <lineage>
        <taxon>Bacteria</taxon>
        <taxon>Pseudomonadati</taxon>
        <taxon>Bacteroidota</taxon>
        <taxon>Chitinophagia</taxon>
        <taxon>Chitinophagales</taxon>
        <taxon>Chitinophagaceae</taxon>
        <taxon>Niastella</taxon>
    </lineage>
</organism>
<name>A0A1V9FNJ0_9BACT</name>
<proteinExistence type="predicted"/>
<reference evidence="2" key="1">
    <citation type="submission" date="2016-04" db="EMBL/GenBank/DDBJ databases">
        <authorList>
            <person name="Chen L."/>
            <person name="Zhuang W."/>
            <person name="Wang G."/>
        </authorList>
    </citation>
    <scope>NUCLEOTIDE SEQUENCE [LARGE SCALE GENOMIC DNA]</scope>
    <source>
        <strain evidence="2">208</strain>
    </source>
</reference>
<evidence type="ECO:0000313" key="2">
    <source>
        <dbReference type="Proteomes" id="UP000192276"/>
    </source>
</evidence>
<keyword evidence="2" id="KW-1185">Reference proteome</keyword>
<sequence>MTSFVSLCRIFRSTFTPGFDKYRGIVAWNSRSKISSGVVASLPGEVLSASVDLQKNRWRKLIVSMYNYDGGKVNKTFIMAGIVRLKLPESPL</sequence>
<comment type="caution">
    <text evidence="1">The sequence shown here is derived from an EMBL/GenBank/DDBJ whole genome shotgun (WGS) entry which is preliminary data.</text>
</comment>
<gene>
    <name evidence="1" type="ORF">A4R26_20870</name>
</gene>
<accession>A0A1V9FNJ0</accession>
<dbReference type="AlphaFoldDB" id="A0A1V9FNJ0"/>